<feature type="domain" description="Sulfotransferase" evidence="3">
    <location>
        <begin position="6"/>
        <end position="287"/>
    </location>
</feature>
<dbReference type="SUPFAM" id="SSF52540">
    <property type="entry name" value="P-loop containing nucleoside triphosphate hydrolases"/>
    <property type="match status" value="1"/>
</dbReference>
<gene>
    <name evidence="4" type="ORF">METZ01_LOCUS135095</name>
</gene>
<evidence type="ECO:0000259" key="3">
    <source>
        <dbReference type="Pfam" id="PF00685"/>
    </source>
</evidence>
<evidence type="ECO:0000256" key="1">
    <source>
        <dbReference type="ARBA" id="ARBA00005771"/>
    </source>
</evidence>
<reference evidence="4" key="1">
    <citation type="submission" date="2018-05" db="EMBL/GenBank/DDBJ databases">
        <authorList>
            <person name="Lanie J.A."/>
            <person name="Ng W.-L."/>
            <person name="Kazmierczak K.M."/>
            <person name="Andrzejewski T.M."/>
            <person name="Davidsen T.M."/>
            <person name="Wayne K.J."/>
            <person name="Tettelin H."/>
            <person name="Glass J.I."/>
            <person name="Rusch D."/>
            <person name="Podicherti R."/>
            <person name="Tsui H.-C.T."/>
            <person name="Winkler M.E."/>
        </authorList>
    </citation>
    <scope>NUCLEOTIDE SEQUENCE</scope>
</reference>
<organism evidence="4">
    <name type="scientific">marine metagenome</name>
    <dbReference type="NCBI Taxonomy" id="408172"/>
    <lineage>
        <taxon>unclassified sequences</taxon>
        <taxon>metagenomes</taxon>
        <taxon>ecological metagenomes</taxon>
    </lineage>
</organism>
<dbReference type="PANTHER" id="PTHR11783">
    <property type="entry name" value="SULFOTRANSFERASE SULT"/>
    <property type="match status" value="1"/>
</dbReference>
<dbReference type="AlphaFoldDB" id="A0A381Z001"/>
<dbReference type="Pfam" id="PF00685">
    <property type="entry name" value="Sulfotransfer_1"/>
    <property type="match status" value="1"/>
</dbReference>
<dbReference type="InterPro" id="IPR027417">
    <property type="entry name" value="P-loop_NTPase"/>
</dbReference>
<proteinExistence type="inferred from homology"/>
<accession>A0A381Z001</accession>
<dbReference type="GO" id="GO:0008146">
    <property type="term" value="F:sulfotransferase activity"/>
    <property type="evidence" value="ECO:0007669"/>
    <property type="project" value="InterPro"/>
</dbReference>
<dbReference type="EMBL" id="UINC01019427">
    <property type="protein sequence ID" value="SVA82241.1"/>
    <property type="molecule type" value="Genomic_DNA"/>
</dbReference>
<dbReference type="InterPro" id="IPR000863">
    <property type="entry name" value="Sulfotransferase_dom"/>
</dbReference>
<dbReference type="Gene3D" id="3.40.50.300">
    <property type="entry name" value="P-loop containing nucleotide triphosphate hydrolases"/>
    <property type="match status" value="1"/>
</dbReference>
<comment type="similarity">
    <text evidence="1">Belongs to the sulfotransferase 1 family.</text>
</comment>
<evidence type="ECO:0000313" key="4">
    <source>
        <dbReference type="EMBL" id="SVA82241.1"/>
    </source>
</evidence>
<name>A0A381Z001_9ZZZZ</name>
<evidence type="ECO:0000256" key="2">
    <source>
        <dbReference type="ARBA" id="ARBA00022679"/>
    </source>
</evidence>
<sequence length="290" mass="34740">MSKKIFWIASYPKSGNTLIRAILASLFFTKDGIFSFEILKKILLFENFQRLNFIKKENIQDYKKLSDLKILSKYWLKMQSKENLGLRDGEFCFLKTHSAQLTYFDNYFTDIKHTLGFIYIIRDPRDVSISYTHHSINSLDETILHMTNNTAAIDYEQNTIEDKIKPYALLSRWDVHVKSWVLFQVPNLVLRYEDLVEKKKEIIYRIINFFEKNYNFKFHNIDHKIENIIASTDFETLKKSEEKYGFDEAIKNQSFFNVGKSQQWKTQLNSTQKNLIENEFRDEMVKFKYL</sequence>
<keyword evidence="2" id="KW-0808">Transferase</keyword>
<protein>
    <recommendedName>
        <fullName evidence="3">Sulfotransferase domain-containing protein</fullName>
    </recommendedName>
</protein>